<dbReference type="EMBL" id="SAWZ01000012">
    <property type="protein sequence ID" value="RXR00341.1"/>
    <property type="molecule type" value="Genomic_DNA"/>
</dbReference>
<sequence length="90" mass="9974">MPWPPPCWPACLPAARRARRPRPRYGSTWPPTPWPACRTWASWGAWPAAWPARTAPRGCTRSRAAFPACRVGCWTSPCSTSASPARRQAS</sequence>
<evidence type="ECO:0000313" key="1">
    <source>
        <dbReference type="EMBL" id="RXR00341.1"/>
    </source>
</evidence>
<keyword evidence="2" id="KW-1185">Reference proteome</keyword>
<name>A0A4Q1JRK6_9GAMM</name>
<protein>
    <submittedName>
        <fullName evidence="1">Uncharacterized protein</fullName>
    </submittedName>
</protein>
<accession>A0A4Q1JRK6</accession>
<comment type="caution">
    <text evidence="1">The sequence shown here is derived from an EMBL/GenBank/DDBJ whole genome shotgun (WGS) entry which is preliminary data.</text>
</comment>
<proteinExistence type="predicted"/>
<organism evidence="1 2">
    <name type="scientific">Pseudoxanthomonas composti</name>
    <dbReference type="NCBI Taxonomy" id="2137479"/>
    <lineage>
        <taxon>Bacteria</taxon>
        <taxon>Pseudomonadati</taxon>
        <taxon>Pseudomonadota</taxon>
        <taxon>Gammaproteobacteria</taxon>
        <taxon>Lysobacterales</taxon>
        <taxon>Lysobacteraceae</taxon>
        <taxon>Pseudoxanthomonas</taxon>
    </lineage>
</organism>
<dbReference type="Proteomes" id="UP000289784">
    <property type="component" value="Unassembled WGS sequence"/>
</dbReference>
<dbReference type="AlphaFoldDB" id="A0A4Q1JRK6"/>
<reference evidence="1 2" key="1">
    <citation type="submission" date="2019-01" db="EMBL/GenBank/DDBJ databases">
        <title>Pseudoxanthomonas composti sp. nov., isolated from compost.</title>
        <authorList>
            <person name="Yang G."/>
        </authorList>
    </citation>
    <scope>NUCLEOTIDE SEQUENCE [LARGE SCALE GENOMIC DNA]</scope>
    <source>
        <strain evidence="1 2">GSS15</strain>
    </source>
</reference>
<evidence type="ECO:0000313" key="2">
    <source>
        <dbReference type="Proteomes" id="UP000289784"/>
    </source>
</evidence>
<gene>
    <name evidence="1" type="ORF">EPA99_17200</name>
</gene>